<organism evidence="2 3">
    <name type="scientific">Pseudoalteromonas ulvae</name>
    <dbReference type="NCBI Taxonomy" id="107327"/>
    <lineage>
        <taxon>Bacteria</taxon>
        <taxon>Pseudomonadati</taxon>
        <taxon>Pseudomonadota</taxon>
        <taxon>Gammaproteobacteria</taxon>
        <taxon>Alteromonadales</taxon>
        <taxon>Pseudoalteromonadaceae</taxon>
        <taxon>Pseudoalteromonas</taxon>
    </lineage>
</organism>
<evidence type="ECO:0000313" key="3">
    <source>
        <dbReference type="Proteomes" id="UP000194841"/>
    </source>
</evidence>
<keyword evidence="2" id="KW-0808">Transferase</keyword>
<dbReference type="EMBL" id="MWPV01000007">
    <property type="protein sequence ID" value="OUL56225.1"/>
    <property type="molecule type" value="Genomic_DNA"/>
</dbReference>
<reference evidence="2 3" key="1">
    <citation type="submission" date="2017-02" db="EMBL/GenBank/DDBJ databases">
        <title>Pseudoalteromonas ulvae TC14 Genome.</title>
        <authorList>
            <person name="Molmeret M."/>
        </authorList>
    </citation>
    <scope>NUCLEOTIDE SEQUENCE [LARGE SCALE GENOMIC DNA]</scope>
    <source>
        <strain evidence="2">TC14</strain>
    </source>
</reference>
<dbReference type="InterPro" id="IPR016181">
    <property type="entry name" value="Acyl_CoA_acyltransferase"/>
</dbReference>
<dbReference type="InterPro" id="IPR000182">
    <property type="entry name" value="GNAT_dom"/>
</dbReference>
<feature type="domain" description="N-acetyltransferase" evidence="1">
    <location>
        <begin position="15"/>
        <end position="151"/>
    </location>
</feature>
<dbReference type="SUPFAM" id="SSF55729">
    <property type="entry name" value="Acyl-CoA N-acyltransferases (Nat)"/>
    <property type="match status" value="1"/>
</dbReference>
<name>A0A2D0A0L4_PSEDV</name>
<proteinExistence type="predicted"/>
<evidence type="ECO:0000259" key="1">
    <source>
        <dbReference type="Pfam" id="PF13302"/>
    </source>
</evidence>
<dbReference type="OrthoDB" id="5295305at2"/>
<dbReference type="Gene3D" id="3.40.630.30">
    <property type="match status" value="1"/>
</dbReference>
<keyword evidence="3" id="KW-1185">Reference proteome</keyword>
<dbReference type="PANTHER" id="PTHR43610">
    <property type="entry name" value="BLL6696 PROTEIN"/>
    <property type="match status" value="1"/>
</dbReference>
<dbReference type="RefSeq" id="WP_086745739.1">
    <property type="nucleotide sequence ID" value="NZ_MWPV01000007.1"/>
</dbReference>
<dbReference type="AlphaFoldDB" id="A0A2D0A0L4"/>
<evidence type="ECO:0000313" key="2">
    <source>
        <dbReference type="EMBL" id="OUL56225.1"/>
    </source>
</evidence>
<dbReference type="PANTHER" id="PTHR43610:SF1">
    <property type="entry name" value="N-ACETYLTRANSFERASE DOMAIN-CONTAINING PROTEIN"/>
    <property type="match status" value="1"/>
</dbReference>
<protein>
    <submittedName>
        <fullName evidence="2">GNAT family N-acetyltransferase</fullName>
    </submittedName>
</protein>
<accession>A0A2D0A0L4</accession>
<dbReference type="GO" id="GO:0016747">
    <property type="term" value="F:acyltransferase activity, transferring groups other than amino-acyl groups"/>
    <property type="evidence" value="ECO:0007669"/>
    <property type="project" value="InterPro"/>
</dbReference>
<comment type="caution">
    <text evidence="2">The sequence shown here is derived from an EMBL/GenBank/DDBJ whole genome shotgun (WGS) entry which is preliminary data.</text>
</comment>
<sequence length="196" mass="22606">MKLSKRILSGELVELIPLDIIHVEPLIEAVKDGELWQVWYATVPHPNDMQSYVEQAIAEMRLGNIAYAVYCRATNKVVGTTRFYDVESTHRRVKLGFTWYSKHACRTGINTETKFLMLQFAFDEHKAIAVEFRTHFFNRVSRAAIERLGAKQDGILRQHQVMADGSLRDTVVYSILDREWPAVKNNLQHRLAAYPS</sequence>
<dbReference type="Pfam" id="PF13302">
    <property type="entry name" value="Acetyltransf_3"/>
    <property type="match status" value="1"/>
</dbReference>
<dbReference type="Proteomes" id="UP000194841">
    <property type="component" value="Unassembled WGS sequence"/>
</dbReference>
<gene>
    <name evidence="2" type="ORF">B1199_19125</name>
</gene>